<keyword evidence="7" id="KW-0812">Transmembrane</keyword>
<dbReference type="Pfam" id="PF18084">
    <property type="entry name" value="ARTD15_N"/>
    <property type="match status" value="1"/>
</dbReference>
<reference evidence="10" key="1">
    <citation type="journal article" date="2010" name="Nature">
        <title>The Amphimedon queenslandica genome and the evolution of animal complexity.</title>
        <authorList>
            <person name="Srivastava M."/>
            <person name="Simakov O."/>
            <person name="Chapman J."/>
            <person name="Fahey B."/>
            <person name="Gauthier M.E."/>
            <person name="Mitros T."/>
            <person name="Richards G.S."/>
            <person name="Conaco C."/>
            <person name="Dacre M."/>
            <person name="Hellsten U."/>
            <person name="Larroux C."/>
            <person name="Putnam N.H."/>
            <person name="Stanke M."/>
            <person name="Adamska M."/>
            <person name="Darling A."/>
            <person name="Degnan S.M."/>
            <person name="Oakley T.H."/>
            <person name="Plachetzki D.C."/>
            <person name="Zhai Y."/>
            <person name="Adamski M."/>
            <person name="Calcino A."/>
            <person name="Cummins S.F."/>
            <person name="Goodstein D.M."/>
            <person name="Harris C."/>
            <person name="Jackson D.J."/>
            <person name="Leys S.P."/>
            <person name="Shu S."/>
            <person name="Woodcroft B.J."/>
            <person name="Vervoort M."/>
            <person name="Kosik K.S."/>
            <person name="Manning G."/>
            <person name="Degnan B.M."/>
            <person name="Rokhsar D.S."/>
        </authorList>
    </citation>
    <scope>NUCLEOTIDE SEQUENCE [LARGE SCALE GENOMIC DNA]</scope>
</reference>
<dbReference type="OMA" id="LLYGQSC"/>
<evidence type="ECO:0000256" key="1">
    <source>
        <dbReference type="ARBA" id="ARBA00022676"/>
    </source>
</evidence>
<keyword evidence="4 6" id="KW-0520">NAD</keyword>
<dbReference type="SUPFAM" id="SSF56399">
    <property type="entry name" value="ADP-ribosylation"/>
    <property type="match status" value="1"/>
</dbReference>
<dbReference type="Gene3D" id="3.90.228.10">
    <property type="match status" value="1"/>
</dbReference>
<dbReference type="Pfam" id="PF00644">
    <property type="entry name" value="PARP"/>
    <property type="match status" value="1"/>
</dbReference>
<dbReference type="KEGG" id="aqu:100638479"/>
<evidence type="ECO:0000256" key="3">
    <source>
        <dbReference type="ARBA" id="ARBA00022695"/>
    </source>
</evidence>
<dbReference type="InterPro" id="IPR051838">
    <property type="entry name" value="ARTD_PARP"/>
</dbReference>
<feature type="domain" description="PARP catalytic" evidence="8">
    <location>
        <begin position="90"/>
        <end position="281"/>
    </location>
</feature>
<accession>A0A1X7U827</accession>
<dbReference type="InParanoid" id="A0A1X7U827"/>
<dbReference type="InterPro" id="IPR012317">
    <property type="entry name" value="Poly(ADP-ribose)pol_cat_dom"/>
</dbReference>
<evidence type="ECO:0000313" key="10">
    <source>
        <dbReference type="Proteomes" id="UP000007879"/>
    </source>
</evidence>
<dbReference type="AlphaFoldDB" id="A0A1X7U827"/>
<comment type="similarity">
    <text evidence="5">Belongs to the ARTD/PARP family.</text>
</comment>
<sequence>MSKDDGGDASTGTLQLKVNELREALSKDMAGCDCLLSLFWSALSSYRHDTVLRPYPNQFILSNGDKDIDGLRSVFKTLPGLNEVVQQLDSLDDRVITLLYDIICTKGFRLSFKPGDKFSLIESQTSVPAHKVQPYCFFELQYSSEREEKWQRTASEYGTFLAYHGSRMENFHSIAHNGLLSHMNKVGIFGEGTYLSTDLSVCMNFSPSATSWTKSSLPPLCSMMAVCEVVSHPDIRSRVQHGGEPSINQKVPERYFVVTNDEMLRVKYILVFAQERGRPSPTRRWFSNHKWVLMVFLYLFLLLFLGLWNSRYVSRLYNQYTRRYITL</sequence>
<organism evidence="9">
    <name type="scientific">Amphimedon queenslandica</name>
    <name type="common">Sponge</name>
    <dbReference type="NCBI Taxonomy" id="400682"/>
    <lineage>
        <taxon>Eukaryota</taxon>
        <taxon>Metazoa</taxon>
        <taxon>Porifera</taxon>
        <taxon>Demospongiae</taxon>
        <taxon>Heteroscleromorpha</taxon>
        <taxon>Haplosclerida</taxon>
        <taxon>Niphatidae</taxon>
        <taxon>Amphimedon</taxon>
    </lineage>
</organism>
<keyword evidence="7" id="KW-0472">Membrane</keyword>
<keyword evidence="7" id="KW-1133">Transmembrane helix</keyword>
<proteinExistence type="inferred from homology"/>
<dbReference type="EnsemblMetazoa" id="Aqu2.1.23644_001">
    <property type="protein sequence ID" value="Aqu2.1.23644_001"/>
    <property type="gene ID" value="Aqu2.1.23644"/>
</dbReference>
<evidence type="ECO:0000256" key="7">
    <source>
        <dbReference type="SAM" id="Phobius"/>
    </source>
</evidence>
<keyword evidence="3" id="KW-0548">Nucleotidyltransferase</keyword>
<evidence type="ECO:0000259" key="8">
    <source>
        <dbReference type="PROSITE" id="PS51059"/>
    </source>
</evidence>
<evidence type="ECO:0000256" key="2">
    <source>
        <dbReference type="ARBA" id="ARBA00022679"/>
    </source>
</evidence>
<keyword evidence="1 6" id="KW-0328">Glycosyltransferase</keyword>
<dbReference type="OrthoDB" id="19501at2759"/>
<dbReference type="PROSITE" id="PS51059">
    <property type="entry name" value="PARP_CATALYTIC"/>
    <property type="match status" value="1"/>
</dbReference>
<dbReference type="eggNOG" id="ENOG502QPKE">
    <property type="taxonomic scope" value="Eukaryota"/>
</dbReference>
<evidence type="ECO:0000256" key="4">
    <source>
        <dbReference type="ARBA" id="ARBA00023027"/>
    </source>
</evidence>
<reference evidence="9" key="2">
    <citation type="submission" date="2017-05" db="UniProtKB">
        <authorList>
            <consortium name="EnsemblMetazoa"/>
        </authorList>
    </citation>
    <scope>IDENTIFICATION</scope>
</reference>
<gene>
    <name evidence="9" type="primary">100638479</name>
</gene>
<keyword evidence="10" id="KW-1185">Reference proteome</keyword>
<dbReference type="PANTHER" id="PTHR21328">
    <property type="entry name" value="POLY ADP-RIBOSE POLYMERASE FAMILY, MEMBER PARP"/>
    <property type="match status" value="1"/>
</dbReference>
<evidence type="ECO:0000256" key="6">
    <source>
        <dbReference type="RuleBase" id="RU362114"/>
    </source>
</evidence>
<name>A0A1X7U827_AMPQE</name>
<keyword evidence="2 6" id="KW-0808">Transferase</keyword>
<dbReference type="STRING" id="400682.A0A1X7U827"/>
<evidence type="ECO:0000256" key="5">
    <source>
        <dbReference type="ARBA" id="ARBA00024347"/>
    </source>
</evidence>
<dbReference type="InterPro" id="IPR041400">
    <property type="entry name" value="PARP16_N"/>
</dbReference>
<protein>
    <recommendedName>
        <fullName evidence="6">Poly [ADP-ribose] polymerase</fullName>
        <shortName evidence="6">PARP</shortName>
        <ecNumber evidence="6">2.4.2.-</ecNumber>
    </recommendedName>
</protein>
<evidence type="ECO:0000313" key="9">
    <source>
        <dbReference type="EnsemblMetazoa" id="Aqu2.1.23644_001"/>
    </source>
</evidence>
<dbReference type="Proteomes" id="UP000007879">
    <property type="component" value="Unassembled WGS sequence"/>
</dbReference>
<feature type="transmembrane region" description="Helical" evidence="7">
    <location>
        <begin position="291"/>
        <end position="308"/>
    </location>
</feature>
<dbReference type="GO" id="GO:0003950">
    <property type="term" value="F:NAD+ poly-ADP-ribosyltransferase activity"/>
    <property type="evidence" value="ECO:0007669"/>
    <property type="project" value="UniProtKB-UniRule"/>
</dbReference>
<dbReference type="EC" id="2.4.2.-" evidence="6"/>
<dbReference type="EnsemblMetazoa" id="XM_020000249.1">
    <property type="protein sequence ID" value="XP_019855808.1"/>
    <property type="gene ID" value="LOC100638479"/>
</dbReference>
<dbReference type="GO" id="GO:0016779">
    <property type="term" value="F:nucleotidyltransferase activity"/>
    <property type="evidence" value="ECO:0007669"/>
    <property type="project" value="UniProtKB-KW"/>
</dbReference>